<dbReference type="FunFam" id="1.10.3260.10:FF:000001">
    <property type="entry name" value="DNA ligase"/>
    <property type="match status" value="1"/>
</dbReference>
<dbReference type="InterPro" id="IPR050191">
    <property type="entry name" value="ATP-dep_DNA_ligase"/>
</dbReference>
<evidence type="ECO:0000259" key="15">
    <source>
        <dbReference type="PROSITE" id="PS50160"/>
    </source>
</evidence>
<evidence type="ECO:0000256" key="11">
    <source>
        <dbReference type="ARBA" id="ARBA00034003"/>
    </source>
</evidence>
<keyword evidence="7 12" id="KW-0067">ATP-binding</keyword>
<keyword evidence="17" id="KW-1185">Reference proteome</keyword>
<comment type="caution">
    <text evidence="16">The sequence shown here is derived from an EMBL/GenBank/DDBJ whole genome shotgun (WGS) entry which is preliminary data.</text>
</comment>
<comment type="catalytic activity">
    <reaction evidence="11 12">
        <text>ATP + (deoxyribonucleotide)n-3'-hydroxyl + 5'-phospho-(deoxyribonucleotide)m = (deoxyribonucleotide)n+m + AMP + diphosphate.</text>
        <dbReference type="EC" id="6.5.1.1"/>
    </reaction>
</comment>
<keyword evidence="9 12" id="KW-0234">DNA repair</keyword>
<evidence type="ECO:0000256" key="5">
    <source>
        <dbReference type="ARBA" id="ARBA00022741"/>
    </source>
</evidence>
<dbReference type="Gene3D" id="1.10.3260.10">
    <property type="entry name" value="DNA ligase, ATP-dependent, N-terminal domain"/>
    <property type="match status" value="1"/>
</dbReference>
<dbReference type="InterPro" id="IPR036599">
    <property type="entry name" value="DNA_ligase_N_sf"/>
</dbReference>
<dbReference type="InterPro" id="IPR012309">
    <property type="entry name" value="DNA_ligase_ATP-dep_C"/>
</dbReference>
<dbReference type="Gene3D" id="3.30.1490.70">
    <property type="match status" value="1"/>
</dbReference>
<evidence type="ECO:0000256" key="9">
    <source>
        <dbReference type="ARBA" id="ARBA00023204"/>
    </source>
</evidence>
<dbReference type="PROSITE" id="PS00697">
    <property type="entry name" value="DNA_LIGASE_A1"/>
    <property type="match status" value="1"/>
</dbReference>
<dbReference type="GO" id="GO:0051301">
    <property type="term" value="P:cell division"/>
    <property type="evidence" value="ECO:0007669"/>
    <property type="project" value="UniProtKB-KW"/>
</dbReference>
<keyword evidence="4" id="KW-0235">DNA replication</keyword>
<accession>A0A2T9ZGH9</accession>
<dbReference type="GO" id="GO:0005524">
    <property type="term" value="F:ATP binding"/>
    <property type="evidence" value="ECO:0007669"/>
    <property type="project" value="UniProtKB-KW"/>
</dbReference>
<comment type="similarity">
    <text evidence="1 13">Belongs to the ATP-dependent DNA ligase family.</text>
</comment>
<keyword evidence="8 12" id="KW-0233">DNA recombination</keyword>
<evidence type="ECO:0000256" key="13">
    <source>
        <dbReference type="RuleBase" id="RU004196"/>
    </source>
</evidence>
<dbReference type="PROSITE" id="PS50160">
    <property type="entry name" value="DNA_LIGASE_A3"/>
    <property type="match status" value="1"/>
</dbReference>
<dbReference type="FunFam" id="3.30.470.30:FF:000016">
    <property type="entry name" value="DNA ligase"/>
    <property type="match status" value="1"/>
</dbReference>
<evidence type="ECO:0000256" key="12">
    <source>
        <dbReference type="RuleBase" id="RU000617"/>
    </source>
</evidence>
<evidence type="ECO:0000313" key="17">
    <source>
        <dbReference type="Proteomes" id="UP000245609"/>
    </source>
</evidence>
<dbReference type="AlphaFoldDB" id="A0A2T9ZGH9"/>
<dbReference type="GO" id="GO:0005739">
    <property type="term" value="C:mitochondrion"/>
    <property type="evidence" value="ECO:0007669"/>
    <property type="project" value="TreeGrafter"/>
</dbReference>
<dbReference type="GO" id="GO:0003910">
    <property type="term" value="F:DNA ligase (ATP) activity"/>
    <property type="evidence" value="ECO:0007669"/>
    <property type="project" value="UniProtKB-EC"/>
</dbReference>
<dbReference type="InterPro" id="IPR012308">
    <property type="entry name" value="DNA_ligase_ATP-dep_N"/>
</dbReference>
<keyword evidence="3" id="KW-0132">Cell division</keyword>
<feature type="compositionally biased region" description="Polar residues" evidence="14">
    <location>
        <begin position="1"/>
        <end position="23"/>
    </location>
</feature>
<dbReference type="SUPFAM" id="SSF117018">
    <property type="entry name" value="ATP-dependent DNA ligase DNA-binding domain"/>
    <property type="match status" value="1"/>
</dbReference>
<keyword evidence="10" id="KW-0131">Cell cycle</keyword>
<dbReference type="InterPro" id="IPR012340">
    <property type="entry name" value="NA-bd_OB-fold"/>
</dbReference>
<dbReference type="InterPro" id="IPR012310">
    <property type="entry name" value="DNA_ligase_ATP-dep_cent"/>
</dbReference>
<evidence type="ECO:0000256" key="2">
    <source>
        <dbReference type="ARBA" id="ARBA00022598"/>
    </source>
</evidence>
<evidence type="ECO:0000256" key="4">
    <source>
        <dbReference type="ARBA" id="ARBA00022705"/>
    </source>
</evidence>
<feature type="domain" description="ATP-dependent DNA ligase family profile" evidence="15">
    <location>
        <begin position="512"/>
        <end position="661"/>
    </location>
</feature>
<dbReference type="InterPro" id="IPR000977">
    <property type="entry name" value="DNA_ligase_ATP-dep"/>
</dbReference>
<dbReference type="PANTHER" id="PTHR45674:SF4">
    <property type="entry name" value="DNA LIGASE 1"/>
    <property type="match status" value="1"/>
</dbReference>
<dbReference type="OrthoDB" id="206088at2759"/>
<evidence type="ECO:0000256" key="3">
    <source>
        <dbReference type="ARBA" id="ARBA00022618"/>
    </source>
</evidence>
<protein>
    <recommendedName>
        <fullName evidence="12">DNA ligase</fullName>
        <ecNumber evidence="12">6.5.1.1</ecNumber>
    </recommendedName>
</protein>
<feature type="region of interest" description="Disordered" evidence="14">
    <location>
        <begin position="92"/>
        <end position="115"/>
    </location>
</feature>
<evidence type="ECO:0000256" key="14">
    <source>
        <dbReference type="SAM" id="MobiDB-lite"/>
    </source>
</evidence>
<dbReference type="EMBL" id="MBFS01000201">
    <property type="protein sequence ID" value="PVV03698.1"/>
    <property type="molecule type" value="Genomic_DNA"/>
</dbReference>
<dbReference type="Proteomes" id="UP000245609">
    <property type="component" value="Unassembled WGS sequence"/>
</dbReference>
<keyword evidence="6 12" id="KW-0227">DNA damage</keyword>
<dbReference type="NCBIfam" id="TIGR00574">
    <property type="entry name" value="dnl1"/>
    <property type="match status" value="1"/>
</dbReference>
<dbReference type="GO" id="GO:0006281">
    <property type="term" value="P:DNA repair"/>
    <property type="evidence" value="ECO:0007669"/>
    <property type="project" value="UniProtKB-KW"/>
</dbReference>
<dbReference type="GO" id="GO:1903461">
    <property type="term" value="P:Okazaki fragment processing involved in mitotic DNA replication"/>
    <property type="evidence" value="ECO:0007669"/>
    <property type="project" value="TreeGrafter"/>
</dbReference>
<dbReference type="PANTHER" id="PTHR45674">
    <property type="entry name" value="DNA LIGASE 1/3 FAMILY MEMBER"/>
    <property type="match status" value="1"/>
</dbReference>
<dbReference type="Gene3D" id="3.30.470.30">
    <property type="entry name" value="DNA ligase/mRNA capping enzyme"/>
    <property type="match status" value="1"/>
</dbReference>
<evidence type="ECO:0000256" key="8">
    <source>
        <dbReference type="ARBA" id="ARBA00023172"/>
    </source>
</evidence>
<evidence type="ECO:0000256" key="6">
    <source>
        <dbReference type="ARBA" id="ARBA00022763"/>
    </source>
</evidence>
<dbReference type="SUPFAM" id="SSF50249">
    <property type="entry name" value="Nucleic acid-binding proteins"/>
    <property type="match status" value="1"/>
</dbReference>
<evidence type="ECO:0000256" key="1">
    <source>
        <dbReference type="ARBA" id="ARBA00007572"/>
    </source>
</evidence>
<dbReference type="Pfam" id="PF04675">
    <property type="entry name" value="DNA_ligase_A_N"/>
    <property type="match status" value="1"/>
</dbReference>
<keyword evidence="5 12" id="KW-0547">Nucleotide-binding</keyword>
<evidence type="ECO:0000313" key="16">
    <source>
        <dbReference type="EMBL" id="PVV03698.1"/>
    </source>
</evidence>
<dbReference type="GO" id="GO:0006310">
    <property type="term" value="P:DNA recombination"/>
    <property type="evidence" value="ECO:0007669"/>
    <property type="project" value="UniProtKB-KW"/>
</dbReference>
<evidence type="ECO:0000256" key="7">
    <source>
        <dbReference type="ARBA" id="ARBA00022840"/>
    </source>
</evidence>
<feature type="region of interest" description="Disordered" evidence="14">
    <location>
        <begin position="1"/>
        <end position="36"/>
    </location>
</feature>
<dbReference type="GO" id="GO:0003677">
    <property type="term" value="F:DNA binding"/>
    <property type="evidence" value="ECO:0007669"/>
    <property type="project" value="InterPro"/>
</dbReference>
<dbReference type="GO" id="GO:0071897">
    <property type="term" value="P:DNA biosynthetic process"/>
    <property type="evidence" value="ECO:0007669"/>
    <property type="project" value="InterPro"/>
</dbReference>
<dbReference type="CDD" id="cd07900">
    <property type="entry name" value="Adenylation_DNA_ligase_I_Euk"/>
    <property type="match status" value="1"/>
</dbReference>
<sequence length="724" mass="82011">MTKQSKLGSFFQTNSKNAKSKQSPNEKELNGDEASPKIVDYLQLQSGTKGEILDSNLSSSTNTINVKDQNQNISDTKKNPMIIVPTNQTLNENQHKRKSARIVESDNSESEVEDEMKTKKIKYTQKESCVTQTKSPEIKQISISAKVQGIKDAKSEEKDSNGIYYSEICRMFEQVEQTTKRLEITDITAKYFFKMMSLGSDHLTKCVYLCVNQVAPEYKGIELGVGESLLLKAIASATGKNMTAVKEEVEKCGDLGLVAKNFRTNQRTLFPMPKLTINKVFDTFYEISTSTGASSQQKKVQKITSLLVSGSDIEAKFIIRSLEGKLRIGFAEKTVLTALAQASAFYHNAESKSNPDPEKMNKYSEILKHVYTQLPNYNILVEALFTHGVEKLPLVCKLVPGIPVKPMLAFPTKSVSEVLNRFKEIEFTCEYKYDGERIQIHKCEDGKVVSFSRNSENSTEKFYDILEKFEKFTNEGVSTFVIDAEVVAWDTQSQNILPFQVLSTRKRKDTKESEITVQVCLFVFDILYLNGESMLQKSLNDRRKILWESFKVSPGEFQFAEYKNLKEVDDIQIFLDQSIADNCEGLMVKVLNGEESSYEPSKRSRNWLKVLILVACIYLFIVKKDYLDGVGDSLDLVVIGGYTGKGKRTGVYGGFLLAVYDPDQEEYQAICKIGTGFSEANLKEFKEMFEKTKIEIPKSYYSFGEAEKPDVWFEPTQVSVERYI</sequence>
<evidence type="ECO:0000256" key="10">
    <source>
        <dbReference type="ARBA" id="ARBA00023306"/>
    </source>
</evidence>
<gene>
    <name evidence="16" type="ORF">BB560_001819</name>
</gene>
<dbReference type="Gene3D" id="2.40.50.140">
    <property type="entry name" value="Nucleic acid-binding proteins"/>
    <property type="match status" value="1"/>
</dbReference>
<dbReference type="Pfam" id="PF01068">
    <property type="entry name" value="DNA_ligase_A_M"/>
    <property type="match status" value="1"/>
</dbReference>
<organism evidence="16 17">
    <name type="scientific">Smittium megazygosporum</name>
    <dbReference type="NCBI Taxonomy" id="133381"/>
    <lineage>
        <taxon>Eukaryota</taxon>
        <taxon>Fungi</taxon>
        <taxon>Fungi incertae sedis</taxon>
        <taxon>Zoopagomycota</taxon>
        <taxon>Kickxellomycotina</taxon>
        <taxon>Harpellomycetes</taxon>
        <taxon>Harpellales</taxon>
        <taxon>Legeriomycetaceae</taxon>
        <taxon>Smittium</taxon>
    </lineage>
</organism>
<name>A0A2T9ZGH9_9FUNG</name>
<keyword evidence="2 12" id="KW-0436">Ligase</keyword>
<dbReference type="EC" id="6.5.1.1" evidence="12"/>
<dbReference type="STRING" id="133381.A0A2T9ZGH9"/>
<proteinExistence type="inferred from homology"/>
<dbReference type="GO" id="GO:0005634">
    <property type="term" value="C:nucleus"/>
    <property type="evidence" value="ECO:0007669"/>
    <property type="project" value="TreeGrafter"/>
</dbReference>
<dbReference type="InterPro" id="IPR016059">
    <property type="entry name" value="DNA_ligase_ATP-dep_CS"/>
</dbReference>
<dbReference type="Pfam" id="PF04679">
    <property type="entry name" value="DNA_ligase_A_C"/>
    <property type="match status" value="1"/>
</dbReference>
<reference evidence="16 17" key="1">
    <citation type="journal article" date="2018" name="MBio">
        <title>Comparative Genomics Reveals the Core Gene Toolbox for the Fungus-Insect Symbiosis.</title>
        <authorList>
            <person name="Wang Y."/>
            <person name="Stata M."/>
            <person name="Wang W."/>
            <person name="Stajich J.E."/>
            <person name="White M.M."/>
            <person name="Moncalvo J.M."/>
        </authorList>
    </citation>
    <scope>NUCLEOTIDE SEQUENCE [LARGE SCALE GENOMIC DNA]</scope>
    <source>
        <strain evidence="16 17">SC-DP-2</strain>
    </source>
</reference>
<dbReference type="SUPFAM" id="SSF56091">
    <property type="entry name" value="DNA ligase/mRNA capping enzyme, catalytic domain"/>
    <property type="match status" value="1"/>
</dbReference>